<dbReference type="InterPro" id="IPR043128">
    <property type="entry name" value="Rev_trsase/Diguanyl_cyclase"/>
</dbReference>
<keyword evidence="5" id="KW-0540">Nuclease</keyword>
<reference evidence="16 17" key="1">
    <citation type="submission" date="2022-01" db="EMBL/GenBank/DDBJ databases">
        <title>A high-quality chromosome-level genome assembly of rohu carp, Labeo rohita.</title>
        <authorList>
            <person name="Arick M.A. II"/>
            <person name="Hsu C.-Y."/>
            <person name="Magbanua Z."/>
            <person name="Pechanova O."/>
            <person name="Grover C."/>
            <person name="Miller E."/>
            <person name="Thrash A."/>
            <person name="Ezzel L."/>
            <person name="Alam S."/>
            <person name="Benzie J."/>
            <person name="Hamilton M."/>
            <person name="Karsi A."/>
            <person name="Lawrence M.L."/>
            <person name="Peterson D.G."/>
        </authorList>
    </citation>
    <scope>NUCLEOTIDE SEQUENCE [LARGE SCALE GENOMIC DNA]</scope>
    <source>
        <strain evidence="17">BAU-BD-2019</strain>
        <tissue evidence="16">Blood</tissue>
    </source>
</reference>
<evidence type="ECO:0000313" key="17">
    <source>
        <dbReference type="Proteomes" id="UP000830375"/>
    </source>
</evidence>
<dbReference type="Gene3D" id="3.10.10.10">
    <property type="entry name" value="HIV Type 1 Reverse Transcriptase, subunit A, domain 1"/>
    <property type="match status" value="1"/>
</dbReference>
<dbReference type="SUPFAM" id="SSF50630">
    <property type="entry name" value="Acid proteases"/>
    <property type="match status" value="1"/>
</dbReference>
<dbReference type="PANTHER" id="PTHR37984">
    <property type="entry name" value="PROTEIN CBG26694"/>
    <property type="match status" value="1"/>
</dbReference>
<dbReference type="InterPro" id="IPR041588">
    <property type="entry name" value="Integrase_H2C2"/>
</dbReference>
<dbReference type="PROSITE" id="PS50878">
    <property type="entry name" value="RT_POL"/>
    <property type="match status" value="2"/>
</dbReference>
<accession>A0ABQ8MNQ4</accession>
<keyword evidence="9" id="KW-0694">RNA-binding</keyword>
<dbReference type="Gene3D" id="3.30.70.270">
    <property type="match status" value="2"/>
</dbReference>
<dbReference type="CDD" id="cd01647">
    <property type="entry name" value="RT_LTR"/>
    <property type="match status" value="1"/>
</dbReference>
<evidence type="ECO:0000256" key="8">
    <source>
        <dbReference type="ARBA" id="ARBA00022842"/>
    </source>
</evidence>
<comment type="caution">
    <text evidence="16">The sequence shown here is derived from an EMBL/GenBank/DDBJ whole genome shotgun (WGS) entry which is preliminary data.</text>
</comment>
<sequence>MALSWFRSYLEGRGYYVSIGEHKSKWTQVPQGSILAPHLFSLYMVPLSQIMRENQIAYHSYADDTQIYLALSPNDYSPIDSLCQCIDEINSWMCQSFLQLNKEKTEVIAFGSKEEVLKVNAYLDSRGQTTKNQVRNLGVILESDLSFSSHVKAVTKSAYCDLKNIARIRCFVSSQDLEKLVHAFITSRVDYCNGLLTGLPKTTIRQLQLIQNAAARILTRTRKSEHITPVLRSLHWLPVGERSGVLSSCLKMKGLSNSTDSFIKLSIHLEFPLPLMALTPVQLVESGKLPPTAAALQDWSSPPLLYTKELDQLIVPVDIDCWKGHALVDTGSSYTLLNENLWLIMGYHPQQLKPWTEGPIYLADGGARQPLAWGEVKLTLQALTVTLPVVVLASQMLAFPVVLGLDYLFFSDLQLDIRNNVYWFQPDQKYAFLKNDVFVHDWHNSSPLALFSALPPVKFNEEPDPLQVACQNTWLDEIGKERFFRQLQQNSDVCTDVLGKTSVLTHRIYVTQDVPIKQKPYRVSPTRQKVIKQLIDKMIEADVIEPSSSAWASPLVLIPKKTGGYRFCVDYRKLNSVTQSDAYPLPTIQEILESLSGAVVFSTLDLNSGYWQVRMEKDSQDKTAFICNQGLFHFKAMAFGLKNAPATFQRLMERVLGELQRKNCLVYLDDIIIYSPSVEQHFLDIQAVLDKLKEAHLTVNMKKTHFFRSSLKFLGHIVSAEGIQADPEKTRAVQEFPVPRNIKEVQQFLGMAGWYHRFVPCFSQVAEPLNALKRKGVKFVWSAQCQDAFNTLKQLLVSPPVLGHPNLNLPFVVYTDASEIGLGAVLVQQTGLGTEEVLAYASRTLNQAEKNYSTTEQECLAVKPNTRLIRWALRLQEFNFTVEYRKGKYNTIPDALSRAPLDIQESGILTCSAVLSSKSKSEKTEPLPLQITDYDIWKAQQTDSDIQNLYEQIVESGEITVNGTTKFTILEDKVYRVVQFPHRTVYQVYIPKALRFQLLQTLHEDPLAGHLGQFKTCKRLQALVYWPNLNQTVKEFVQNCHTCQLYKPECRKLPGSLQQTIVQRPWEMLGMDLMGPFPRSSSGNVFMLVFVDYYSRWVELFSLRKATAETVSQILVREIFTRWGVPDYLLSDRGPQFVSSVFQELCKTWNIEHKMTTAYHPQTNLTERMNRTLKTMVASYVNDNHKHWDKLLPEFRFALNSAVHESTGVTPAELNLNQSLRGPMDVLLQPQDVCPEDSCYDKVTELHQMKEYVEKRLHTARQRQKRNYDKNRREVEFKEKDRVWMRANPYSKACRNGRDLIG</sequence>
<dbReference type="EC" id="3.1.26.4" evidence="2"/>
<keyword evidence="17" id="KW-1185">Reference proteome</keyword>
<evidence type="ECO:0000313" key="16">
    <source>
        <dbReference type="EMBL" id="KAI2664186.1"/>
    </source>
</evidence>
<name>A0ABQ8MNQ4_LABRO</name>
<keyword evidence="3" id="KW-0808">Transferase</keyword>
<proteinExistence type="inferred from homology"/>
<protein>
    <recommendedName>
        <fullName evidence="13">Gypsy retrotransposon integrase-like protein 1</fullName>
        <ecNumber evidence="2">3.1.26.4</ecNumber>
    </recommendedName>
</protein>
<dbReference type="Gene3D" id="2.40.70.10">
    <property type="entry name" value="Acid Proteases"/>
    <property type="match status" value="1"/>
</dbReference>
<evidence type="ECO:0000259" key="14">
    <source>
        <dbReference type="PROSITE" id="PS50878"/>
    </source>
</evidence>
<dbReference type="Pfam" id="PF17919">
    <property type="entry name" value="RT_RNaseH_2"/>
    <property type="match status" value="1"/>
</dbReference>
<dbReference type="InterPro" id="IPR036397">
    <property type="entry name" value="RNaseH_sf"/>
</dbReference>
<evidence type="ECO:0000259" key="15">
    <source>
        <dbReference type="PROSITE" id="PS50994"/>
    </source>
</evidence>
<dbReference type="InterPro" id="IPR041577">
    <property type="entry name" value="RT_RNaseH_2"/>
</dbReference>
<dbReference type="InterPro" id="IPR000477">
    <property type="entry name" value="RT_dom"/>
</dbReference>
<evidence type="ECO:0000256" key="10">
    <source>
        <dbReference type="ARBA" id="ARBA00022908"/>
    </source>
</evidence>
<dbReference type="Gene3D" id="1.10.340.70">
    <property type="match status" value="1"/>
</dbReference>
<dbReference type="PROSITE" id="PS50994">
    <property type="entry name" value="INTEGRASE"/>
    <property type="match status" value="1"/>
</dbReference>
<comment type="similarity">
    <text evidence="1">Belongs to the beta type-B retroviral polymerase family. HERV class-II K(HML-2) pol subfamily.</text>
</comment>
<feature type="domain" description="Reverse transcriptase" evidence="14">
    <location>
        <begin position="539"/>
        <end position="718"/>
    </location>
</feature>
<evidence type="ECO:0000256" key="11">
    <source>
        <dbReference type="ARBA" id="ARBA00022918"/>
    </source>
</evidence>
<dbReference type="Pfam" id="PF00665">
    <property type="entry name" value="rve"/>
    <property type="match status" value="1"/>
</dbReference>
<dbReference type="PANTHER" id="PTHR37984:SF5">
    <property type="entry name" value="PROTEIN NYNRIN-LIKE"/>
    <property type="match status" value="1"/>
</dbReference>
<evidence type="ECO:0000256" key="9">
    <source>
        <dbReference type="ARBA" id="ARBA00022884"/>
    </source>
</evidence>
<evidence type="ECO:0000256" key="3">
    <source>
        <dbReference type="ARBA" id="ARBA00022679"/>
    </source>
</evidence>
<dbReference type="InterPro" id="IPR001969">
    <property type="entry name" value="Aspartic_peptidase_AS"/>
</dbReference>
<keyword evidence="6" id="KW-0255">Endonuclease</keyword>
<dbReference type="InterPro" id="IPR050951">
    <property type="entry name" value="Retrovirus_Pol_polyprotein"/>
</dbReference>
<feature type="domain" description="Reverse transcriptase" evidence="14">
    <location>
        <begin position="1"/>
        <end position="141"/>
    </location>
</feature>
<dbReference type="EMBL" id="JACTAM010000005">
    <property type="protein sequence ID" value="KAI2664186.1"/>
    <property type="molecule type" value="Genomic_DNA"/>
</dbReference>
<evidence type="ECO:0000256" key="12">
    <source>
        <dbReference type="ARBA" id="ARBA00023268"/>
    </source>
</evidence>
<dbReference type="InterPro" id="IPR043502">
    <property type="entry name" value="DNA/RNA_pol_sf"/>
</dbReference>
<keyword evidence="8" id="KW-0460">Magnesium</keyword>
<dbReference type="Gene3D" id="3.30.420.10">
    <property type="entry name" value="Ribonuclease H-like superfamily/Ribonuclease H"/>
    <property type="match status" value="1"/>
</dbReference>
<dbReference type="InterPro" id="IPR021109">
    <property type="entry name" value="Peptidase_aspartic_dom_sf"/>
</dbReference>
<feature type="domain" description="Integrase catalytic" evidence="15">
    <location>
        <begin position="1061"/>
        <end position="1219"/>
    </location>
</feature>
<dbReference type="CDD" id="cd00303">
    <property type="entry name" value="retropepsin_like"/>
    <property type="match status" value="1"/>
</dbReference>
<dbReference type="Pfam" id="PF00078">
    <property type="entry name" value="RVT_1"/>
    <property type="match status" value="2"/>
</dbReference>
<dbReference type="PROSITE" id="PS00141">
    <property type="entry name" value="ASP_PROTEASE"/>
    <property type="match status" value="1"/>
</dbReference>
<keyword evidence="4" id="KW-0548">Nucleotidyltransferase</keyword>
<dbReference type="CDD" id="cd09274">
    <property type="entry name" value="RNase_HI_RT_Ty3"/>
    <property type="match status" value="1"/>
</dbReference>
<keyword evidence="12" id="KW-0511">Multifunctional enzyme</keyword>
<dbReference type="SUPFAM" id="SSF53098">
    <property type="entry name" value="Ribonuclease H-like"/>
    <property type="match status" value="1"/>
</dbReference>
<keyword evidence="7" id="KW-0378">Hydrolase</keyword>
<keyword evidence="10" id="KW-0229">DNA integration</keyword>
<evidence type="ECO:0000256" key="7">
    <source>
        <dbReference type="ARBA" id="ARBA00022801"/>
    </source>
</evidence>
<dbReference type="SUPFAM" id="SSF56672">
    <property type="entry name" value="DNA/RNA polymerases"/>
    <property type="match status" value="1"/>
</dbReference>
<keyword evidence="11" id="KW-0695">RNA-directed DNA polymerase</keyword>
<evidence type="ECO:0000256" key="2">
    <source>
        <dbReference type="ARBA" id="ARBA00012180"/>
    </source>
</evidence>
<evidence type="ECO:0000256" key="6">
    <source>
        <dbReference type="ARBA" id="ARBA00022759"/>
    </source>
</evidence>
<dbReference type="Pfam" id="PF17921">
    <property type="entry name" value="Integrase_H2C2"/>
    <property type="match status" value="1"/>
</dbReference>
<evidence type="ECO:0000256" key="1">
    <source>
        <dbReference type="ARBA" id="ARBA00010879"/>
    </source>
</evidence>
<dbReference type="Proteomes" id="UP000830375">
    <property type="component" value="Unassembled WGS sequence"/>
</dbReference>
<organism evidence="16 17">
    <name type="scientific">Labeo rohita</name>
    <name type="common">Indian major carp</name>
    <name type="synonym">Cyprinus rohita</name>
    <dbReference type="NCBI Taxonomy" id="84645"/>
    <lineage>
        <taxon>Eukaryota</taxon>
        <taxon>Metazoa</taxon>
        <taxon>Chordata</taxon>
        <taxon>Craniata</taxon>
        <taxon>Vertebrata</taxon>
        <taxon>Euteleostomi</taxon>
        <taxon>Actinopterygii</taxon>
        <taxon>Neopterygii</taxon>
        <taxon>Teleostei</taxon>
        <taxon>Ostariophysi</taxon>
        <taxon>Cypriniformes</taxon>
        <taxon>Cyprinidae</taxon>
        <taxon>Labeoninae</taxon>
        <taxon>Labeonini</taxon>
        <taxon>Labeo</taxon>
    </lineage>
</organism>
<evidence type="ECO:0000256" key="13">
    <source>
        <dbReference type="ARBA" id="ARBA00039658"/>
    </source>
</evidence>
<evidence type="ECO:0000256" key="5">
    <source>
        <dbReference type="ARBA" id="ARBA00022722"/>
    </source>
</evidence>
<gene>
    <name evidence="16" type="ORF">H4Q32_002326</name>
</gene>
<evidence type="ECO:0000256" key="4">
    <source>
        <dbReference type="ARBA" id="ARBA00022695"/>
    </source>
</evidence>
<dbReference type="InterPro" id="IPR001584">
    <property type="entry name" value="Integrase_cat-core"/>
</dbReference>
<dbReference type="InterPro" id="IPR012337">
    <property type="entry name" value="RNaseH-like_sf"/>
</dbReference>